<dbReference type="InterPro" id="IPR017328">
    <property type="entry name" value="Sirtuin_class_I"/>
</dbReference>
<feature type="binding site" evidence="8">
    <location>
        <begin position="204"/>
        <end position="205"/>
    </location>
    <ligand>
        <name>NAD(+)</name>
        <dbReference type="ChEBI" id="CHEBI:57540"/>
    </ligand>
</feature>
<dbReference type="PIRSF" id="PIRSF037938">
    <property type="entry name" value="SIR2_euk"/>
    <property type="match status" value="1"/>
</dbReference>
<dbReference type="PANTHER" id="PTHR11085:SF14">
    <property type="entry name" value="NAD-DEPENDENT PROTEIN DEACETYLASE HST2-2"/>
    <property type="match status" value="1"/>
</dbReference>
<dbReference type="Gene3D" id="3.30.1600.10">
    <property type="entry name" value="SIR2/SIRT2 'Small Domain"/>
    <property type="match status" value="1"/>
</dbReference>
<evidence type="ECO:0000256" key="7">
    <source>
        <dbReference type="PIRSR" id="PIRSR037938-1"/>
    </source>
</evidence>
<feature type="binding site" evidence="9 10">
    <location>
        <position position="141"/>
    </location>
    <ligand>
        <name>Zn(2+)</name>
        <dbReference type="ChEBI" id="CHEBI:29105"/>
    </ligand>
</feature>
<feature type="binding site" evidence="10">
    <location>
        <position position="162"/>
    </location>
    <ligand>
        <name>Zn(2+)</name>
        <dbReference type="ChEBI" id="CHEBI:29105"/>
    </ligand>
</feature>
<feature type="binding site" evidence="8">
    <location>
        <begin position="38"/>
        <end position="40"/>
    </location>
    <ligand>
        <name>NAD(+)</name>
        <dbReference type="ChEBI" id="CHEBI:57540"/>
    </ligand>
</feature>
<dbReference type="InterPro" id="IPR029035">
    <property type="entry name" value="DHS-like_NAD/FAD-binding_dom"/>
</dbReference>
<dbReference type="CDD" id="cd01408">
    <property type="entry name" value="SIRT1"/>
    <property type="match status" value="1"/>
</dbReference>
<feature type="binding site" evidence="8">
    <location>
        <begin position="228"/>
        <end position="230"/>
    </location>
    <ligand>
        <name>NAD(+)</name>
        <dbReference type="ChEBI" id="CHEBI:57540"/>
    </ligand>
</feature>
<evidence type="ECO:0000256" key="4">
    <source>
        <dbReference type="ARBA" id="ARBA00022833"/>
    </source>
</evidence>
<feature type="binding site" evidence="9 10">
    <location>
        <position position="167"/>
    </location>
    <ligand>
        <name>Zn(2+)</name>
        <dbReference type="ChEBI" id="CHEBI:29105"/>
    </ligand>
</feature>
<comment type="similarity">
    <text evidence="1 6">Belongs to the sirtuin family. Class I subfamily.</text>
</comment>
<feature type="binding site" evidence="8">
    <location>
        <begin position="28"/>
        <end position="32"/>
    </location>
    <ligand>
        <name>NAD(+)</name>
        <dbReference type="ChEBI" id="CHEBI:57540"/>
    </ligand>
</feature>
<keyword evidence="4 6" id="KW-0862">Zinc</keyword>
<dbReference type="SUPFAM" id="SSF52467">
    <property type="entry name" value="DHS-like NAD/FAD-binding domain"/>
    <property type="match status" value="1"/>
</dbReference>
<comment type="catalytic activity">
    <reaction evidence="6">
        <text>N(6)-acetyl-L-lysyl-[protein] + NAD(+) + H2O = 2''-O-acetyl-ADP-D-ribose + nicotinamide + L-lysyl-[protein]</text>
        <dbReference type="Rhea" id="RHEA:43636"/>
        <dbReference type="Rhea" id="RHEA-COMP:9752"/>
        <dbReference type="Rhea" id="RHEA-COMP:10731"/>
        <dbReference type="ChEBI" id="CHEBI:15377"/>
        <dbReference type="ChEBI" id="CHEBI:17154"/>
        <dbReference type="ChEBI" id="CHEBI:29969"/>
        <dbReference type="ChEBI" id="CHEBI:57540"/>
        <dbReference type="ChEBI" id="CHEBI:61930"/>
        <dbReference type="ChEBI" id="CHEBI:83767"/>
        <dbReference type="EC" id="2.3.1.286"/>
    </reaction>
</comment>
<dbReference type="GO" id="GO:0005634">
    <property type="term" value="C:nucleus"/>
    <property type="evidence" value="ECO:0007669"/>
    <property type="project" value="TreeGrafter"/>
</dbReference>
<feature type="domain" description="Deacetylase sirtuin-type" evidence="11">
    <location>
        <begin position="1"/>
        <end position="262"/>
    </location>
</feature>
<gene>
    <name evidence="12" type="ORF">ASPWEDRAFT_116288</name>
</gene>
<keyword evidence="5 6" id="KW-0520">NAD</keyword>
<dbReference type="GeneID" id="63744495"/>
<dbReference type="GO" id="GO:0070403">
    <property type="term" value="F:NAD+ binding"/>
    <property type="evidence" value="ECO:0007669"/>
    <property type="project" value="UniProtKB-UniRule"/>
</dbReference>
<keyword evidence="13" id="KW-1185">Reference proteome</keyword>
<comment type="cofactor">
    <cofactor evidence="9">
        <name>Zn(2+)</name>
        <dbReference type="ChEBI" id="CHEBI:29105"/>
    </cofactor>
    <text evidence="9">Binds 1 zinc ion per subunit.</text>
</comment>
<dbReference type="Proteomes" id="UP000184383">
    <property type="component" value="Unassembled WGS sequence"/>
</dbReference>
<dbReference type="Pfam" id="PF02146">
    <property type="entry name" value="SIR2"/>
    <property type="match status" value="1"/>
</dbReference>
<keyword evidence="2 6" id="KW-0808">Transferase</keyword>
<accession>A0A1L9REK9</accession>
<dbReference type="InterPro" id="IPR026591">
    <property type="entry name" value="Sirtuin_cat_small_dom_sf"/>
</dbReference>
<organism evidence="12 13">
    <name type="scientific">Aspergillus wentii DTO 134E9</name>
    <dbReference type="NCBI Taxonomy" id="1073089"/>
    <lineage>
        <taxon>Eukaryota</taxon>
        <taxon>Fungi</taxon>
        <taxon>Dikarya</taxon>
        <taxon>Ascomycota</taxon>
        <taxon>Pezizomycotina</taxon>
        <taxon>Eurotiomycetes</taxon>
        <taxon>Eurotiomycetidae</taxon>
        <taxon>Eurotiales</taxon>
        <taxon>Aspergillaceae</taxon>
        <taxon>Aspergillus</taxon>
        <taxon>Aspergillus subgen. Cremei</taxon>
    </lineage>
</organism>
<proteinExistence type="inferred from homology"/>
<evidence type="ECO:0000256" key="6">
    <source>
        <dbReference type="PIRNR" id="PIRNR037938"/>
    </source>
</evidence>
<keyword evidence="3 6" id="KW-0479">Metal-binding</keyword>
<dbReference type="VEuPathDB" id="FungiDB:ASPWEDRAFT_116288"/>
<dbReference type="RefSeq" id="XP_040686980.1">
    <property type="nucleotide sequence ID" value="XM_040828647.1"/>
</dbReference>
<dbReference type="Gene3D" id="3.40.50.1220">
    <property type="entry name" value="TPP-binding domain"/>
    <property type="match status" value="1"/>
</dbReference>
<protein>
    <recommendedName>
        <fullName evidence="6">NAD-dependent protein deacetylase</fullName>
        <ecNumber evidence="6">2.3.1.286</ecNumber>
    </recommendedName>
</protein>
<feature type="binding site" evidence="8">
    <location>
        <begin position="110"/>
        <end position="113"/>
    </location>
    <ligand>
        <name>NAD(+)</name>
        <dbReference type="ChEBI" id="CHEBI:57540"/>
    </ligand>
</feature>
<evidence type="ECO:0000256" key="9">
    <source>
        <dbReference type="PIRSR" id="PIRSR037938-3"/>
    </source>
</evidence>
<dbReference type="InterPro" id="IPR026590">
    <property type="entry name" value="Ssirtuin_cat_dom"/>
</dbReference>
<evidence type="ECO:0000259" key="11">
    <source>
        <dbReference type="PROSITE" id="PS50305"/>
    </source>
</evidence>
<feature type="active site" description="Proton acceptor" evidence="7 10">
    <location>
        <position position="130"/>
    </location>
</feature>
<evidence type="ECO:0000256" key="10">
    <source>
        <dbReference type="PROSITE-ProRule" id="PRU00236"/>
    </source>
</evidence>
<evidence type="ECO:0000256" key="8">
    <source>
        <dbReference type="PIRSR" id="PIRSR037938-2"/>
    </source>
</evidence>
<dbReference type="GO" id="GO:0017136">
    <property type="term" value="F:histone deacetylase activity, NAD-dependent"/>
    <property type="evidence" value="ECO:0007669"/>
    <property type="project" value="InterPro"/>
</dbReference>
<dbReference type="AlphaFoldDB" id="A0A1L9REK9"/>
<dbReference type="OrthoDB" id="420264at2759"/>
<feature type="binding site" evidence="8">
    <location>
        <position position="248"/>
    </location>
    <ligand>
        <name>NAD(+)</name>
        <dbReference type="ChEBI" id="CHEBI:57540"/>
    </ligand>
</feature>
<evidence type="ECO:0000256" key="2">
    <source>
        <dbReference type="ARBA" id="ARBA00022679"/>
    </source>
</evidence>
<sequence length="330" mass="36334">MSDQSTIDTVANLIRNGKATRIVVLAGAGMSTAAGIPDFRTPGTGLYARLQKLNLPYPEAVFDINYFRHTPEPFYALARVRHPRSLTPTLSHAFLALLARKGLLHMLFTQNIDALDVRAGIPKERMFAVHGSWATQRCMKCKVPYPDDRMMEAIKTGTVPYCPVDGCGGVVKPDTVMFGEALPSNFETEEQKVGEADLMLIMGTSLKVHPAARLPGRAAEGVPRVLINLDKAGDIGKRPDDMFILGKCDEGVQKLADALGWREELETLWKEISTKEDEQVDVSKELDAAIEQLSNVMKESRQVSTGHKKMLENHLESKFAGLLSKKQSSG</sequence>
<dbReference type="InterPro" id="IPR050134">
    <property type="entry name" value="NAD-dep_sirtuin_deacylases"/>
</dbReference>
<evidence type="ECO:0000313" key="13">
    <source>
        <dbReference type="Proteomes" id="UP000184383"/>
    </source>
</evidence>
<dbReference type="STRING" id="1073089.A0A1L9REK9"/>
<reference evidence="13" key="1">
    <citation type="journal article" date="2017" name="Genome Biol.">
        <title>Comparative genomics reveals high biological diversity and specific adaptations in the industrially and medically important fungal genus Aspergillus.</title>
        <authorList>
            <person name="de Vries R.P."/>
            <person name="Riley R."/>
            <person name="Wiebenga A."/>
            <person name="Aguilar-Osorio G."/>
            <person name="Amillis S."/>
            <person name="Uchima C.A."/>
            <person name="Anderluh G."/>
            <person name="Asadollahi M."/>
            <person name="Askin M."/>
            <person name="Barry K."/>
            <person name="Battaglia E."/>
            <person name="Bayram O."/>
            <person name="Benocci T."/>
            <person name="Braus-Stromeyer S.A."/>
            <person name="Caldana C."/>
            <person name="Canovas D."/>
            <person name="Cerqueira G.C."/>
            <person name="Chen F."/>
            <person name="Chen W."/>
            <person name="Choi C."/>
            <person name="Clum A."/>
            <person name="Dos Santos R.A."/>
            <person name="Damasio A.R."/>
            <person name="Diallinas G."/>
            <person name="Emri T."/>
            <person name="Fekete E."/>
            <person name="Flipphi M."/>
            <person name="Freyberg S."/>
            <person name="Gallo A."/>
            <person name="Gournas C."/>
            <person name="Habgood R."/>
            <person name="Hainaut M."/>
            <person name="Harispe M.L."/>
            <person name="Henrissat B."/>
            <person name="Hilden K.S."/>
            <person name="Hope R."/>
            <person name="Hossain A."/>
            <person name="Karabika E."/>
            <person name="Karaffa L."/>
            <person name="Karanyi Z."/>
            <person name="Krasevec N."/>
            <person name="Kuo A."/>
            <person name="Kusch H."/>
            <person name="LaButti K."/>
            <person name="Lagendijk E.L."/>
            <person name="Lapidus A."/>
            <person name="Levasseur A."/>
            <person name="Lindquist E."/>
            <person name="Lipzen A."/>
            <person name="Logrieco A.F."/>
            <person name="MacCabe A."/>
            <person name="Maekelae M.R."/>
            <person name="Malavazi I."/>
            <person name="Melin P."/>
            <person name="Meyer V."/>
            <person name="Mielnichuk N."/>
            <person name="Miskei M."/>
            <person name="Molnar A.P."/>
            <person name="Mule G."/>
            <person name="Ngan C.Y."/>
            <person name="Orejas M."/>
            <person name="Orosz E."/>
            <person name="Ouedraogo J.P."/>
            <person name="Overkamp K.M."/>
            <person name="Park H.-S."/>
            <person name="Perrone G."/>
            <person name="Piumi F."/>
            <person name="Punt P.J."/>
            <person name="Ram A.F."/>
            <person name="Ramon A."/>
            <person name="Rauscher S."/>
            <person name="Record E."/>
            <person name="Riano-Pachon D.M."/>
            <person name="Robert V."/>
            <person name="Roehrig J."/>
            <person name="Ruller R."/>
            <person name="Salamov A."/>
            <person name="Salih N.S."/>
            <person name="Samson R.A."/>
            <person name="Sandor E."/>
            <person name="Sanguinetti M."/>
            <person name="Schuetze T."/>
            <person name="Sepcic K."/>
            <person name="Shelest E."/>
            <person name="Sherlock G."/>
            <person name="Sophianopoulou V."/>
            <person name="Squina F.M."/>
            <person name="Sun H."/>
            <person name="Susca A."/>
            <person name="Todd R.B."/>
            <person name="Tsang A."/>
            <person name="Unkles S.E."/>
            <person name="van de Wiele N."/>
            <person name="van Rossen-Uffink D."/>
            <person name="Oliveira J.V."/>
            <person name="Vesth T.C."/>
            <person name="Visser J."/>
            <person name="Yu J.-H."/>
            <person name="Zhou M."/>
            <person name="Andersen M.R."/>
            <person name="Archer D.B."/>
            <person name="Baker S.E."/>
            <person name="Benoit I."/>
            <person name="Brakhage A.A."/>
            <person name="Braus G.H."/>
            <person name="Fischer R."/>
            <person name="Frisvad J.C."/>
            <person name="Goldman G.H."/>
            <person name="Houbraken J."/>
            <person name="Oakley B."/>
            <person name="Pocsi I."/>
            <person name="Scazzocchio C."/>
            <person name="Seiboth B."/>
            <person name="vanKuyk P.A."/>
            <person name="Wortman J."/>
            <person name="Dyer P.S."/>
            <person name="Grigoriev I.V."/>
        </authorList>
    </citation>
    <scope>NUCLEOTIDE SEQUENCE [LARGE SCALE GENOMIC DNA]</scope>
    <source>
        <strain evidence="13">DTO 134E9</strain>
    </source>
</reference>
<evidence type="ECO:0000256" key="3">
    <source>
        <dbReference type="ARBA" id="ARBA00022723"/>
    </source>
</evidence>
<dbReference type="EC" id="2.3.1.286" evidence="6"/>
<feature type="binding site" evidence="9 10">
    <location>
        <position position="138"/>
    </location>
    <ligand>
        <name>Zn(2+)</name>
        <dbReference type="ChEBI" id="CHEBI:29105"/>
    </ligand>
</feature>
<dbReference type="PANTHER" id="PTHR11085">
    <property type="entry name" value="NAD-DEPENDENT PROTEIN DEACYLASE SIRTUIN-5, MITOCHONDRIAL-RELATED"/>
    <property type="match status" value="1"/>
</dbReference>
<evidence type="ECO:0000256" key="5">
    <source>
        <dbReference type="ARBA" id="ARBA00023027"/>
    </source>
</evidence>
<dbReference type="InterPro" id="IPR003000">
    <property type="entry name" value="Sirtuin"/>
</dbReference>
<name>A0A1L9REK9_ASPWE</name>
<dbReference type="GO" id="GO:0008270">
    <property type="term" value="F:zinc ion binding"/>
    <property type="evidence" value="ECO:0007669"/>
    <property type="project" value="UniProtKB-UniRule"/>
</dbReference>
<dbReference type="PROSITE" id="PS50305">
    <property type="entry name" value="SIRTUIN"/>
    <property type="match status" value="1"/>
</dbReference>
<dbReference type="EMBL" id="KV878214">
    <property type="protein sequence ID" value="OJJ33303.1"/>
    <property type="molecule type" value="Genomic_DNA"/>
</dbReference>
<evidence type="ECO:0000256" key="1">
    <source>
        <dbReference type="ARBA" id="ARBA00006924"/>
    </source>
</evidence>
<evidence type="ECO:0000313" key="12">
    <source>
        <dbReference type="EMBL" id="OJJ33303.1"/>
    </source>
</evidence>